<reference evidence="1" key="1">
    <citation type="submission" date="2024-07" db="EMBL/GenBank/DDBJ databases">
        <title>Complete genome sequence of Verrucomicrobiaceae bacterium NT6N.</title>
        <authorList>
            <person name="Huang C."/>
            <person name="Takami H."/>
            <person name="Hamasaki K."/>
        </authorList>
    </citation>
    <scope>NUCLEOTIDE SEQUENCE</scope>
    <source>
        <strain evidence="1">NT6N</strain>
    </source>
</reference>
<dbReference type="EMBL" id="AP026866">
    <property type="protein sequence ID" value="BDS07841.1"/>
    <property type="molecule type" value="Genomic_DNA"/>
</dbReference>
<accession>A0AAT9FP88</accession>
<gene>
    <name evidence="1" type="ORF">NT6N_28810</name>
</gene>
<protein>
    <submittedName>
        <fullName evidence="1">Uncharacterized protein</fullName>
    </submittedName>
</protein>
<evidence type="ECO:0000313" key="1">
    <source>
        <dbReference type="EMBL" id="BDS07841.1"/>
    </source>
</evidence>
<dbReference type="AlphaFoldDB" id="A0AAT9FP88"/>
<name>A0AAT9FP88_9BACT</name>
<dbReference type="KEGG" id="osu:NT6N_28810"/>
<sequence length="269" mass="29237">MKPTTKYTFFGLAAAAGIVSLTAQPESKPAAEKPNGAPAAKVEEIDVSRNVRVQFDYIEIPLATMSKLMVDDEATKTDTILRARVAELVKTGKAKLLEVQMLTVPDGQKATTESIREMIYPTEYEPPELPNTIHIHTGQAKDGTTVIGAEFAKDVATGPTPTAFETRNVGSTLEIEPSIDPDAPYISLRFAPEIVYYIENLTYAEWNGKHGKADIVMPVFYSLRVTSAATLANGKPTLVTAMSPKDDKGVTDHTRKILVFAKATILPTQ</sequence>
<organism evidence="1">
    <name type="scientific">Oceaniferula spumae</name>
    <dbReference type="NCBI Taxonomy" id="2979115"/>
    <lineage>
        <taxon>Bacteria</taxon>
        <taxon>Pseudomonadati</taxon>
        <taxon>Verrucomicrobiota</taxon>
        <taxon>Verrucomicrobiia</taxon>
        <taxon>Verrucomicrobiales</taxon>
        <taxon>Verrucomicrobiaceae</taxon>
        <taxon>Oceaniferula</taxon>
    </lineage>
</organism>
<proteinExistence type="predicted"/>